<evidence type="ECO:0000256" key="4">
    <source>
        <dbReference type="ARBA" id="ARBA00022679"/>
    </source>
</evidence>
<evidence type="ECO:0000256" key="3">
    <source>
        <dbReference type="ARBA" id="ARBA00012169"/>
    </source>
</evidence>
<dbReference type="InterPro" id="IPR042236">
    <property type="entry name" value="PI3K_accessory_sf"/>
</dbReference>
<dbReference type="PROSITE" id="PS00915">
    <property type="entry name" value="PI3_4_KINASE_1"/>
    <property type="match status" value="1"/>
</dbReference>
<evidence type="ECO:0000256" key="5">
    <source>
        <dbReference type="ARBA" id="ARBA00022741"/>
    </source>
</evidence>
<feature type="domain" description="PI3K/PI4K catalytic" evidence="8">
    <location>
        <begin position="1701"/>
        <end position="1966"/>
    </location>
</feature>
<dbReference type="CDD" id="cd05167">
    <property type="entry name" value="PI4Kc_III_alpha"/>
    <property type="match status" value="1"/>
</dbReference>
<evidence type="ECO:0000256" key="6">
    <source>
        <dbReference type="ARBA" id="ARBA00022777"/>
    </source>
</evidence>
<dbReference type="GO" id="GO:0005737">
    <property type="term" value="C:cytoplasm"/>
    <property type="evidence" value="ECO:0007669"/>
    <property type="project" value="TreeGrafter"/>
</dbReference>
<dbReference type="OrthoDB" id="10264149at2759"/>
<keyword evidence="6" id="KW-0418">Kinase</keyword>
<dbReference type="FunFam" id="1.25.40.70:FF:000011">
    <property type="entry name" value="Phosphatidylinositol 4-kinase alpha"/>
    <property type="match status" value="1"/>
</dbReference>
<dbReference type="GO" id="GO:0005886">
    <property type="term" value="C:plasma membrane"/>
    <property type="evidence" value="ECO:0007669"/>
    <property type="project" value="TreeGrafter"/>
</dbReference>
<dbReference type="GO" id="GO:0048015">
    <property type="term" value="P:phosphatidylinositol-mediated signaling"/>
    <property type="evidence" value="ECO:0007669"/>
    <property type="project" value="TreeGrafter"/>
</dbReference>
<dbReference type="PANTHER" id="PTHR10048">
    <property type="entry name" value="PHOSPHATIDYLINOSITOL KINASE"/>
    <property type="match status" value="1"/>
</dbReference>
<organism evidence="10 11">
    <name type="scientific">Myriangium duriaei CBS 260.36</name>
    <dbReference type="NCBI Taxonomy" id="1168546"/>
    <lineage>
        <taxon>Eukaryota</taxon>
        <taxon>Fungi</taxon>
        <taxon>Dikarya</taxon>
        <taxon>Ascomycota</taxon>
        <taxon>Pezizomycotina</taxon>
        <taxon>Dothideomycetes</taxon>
        <taxon>Dothideomycetidae</taxon>
        <taxon>Myriangiales</taxon>
        <taxon>Myriangiaceae</taxon>
        <taxon>Myriangium</taxon>
    </lineage>
</organism>
<comment type="caution">
    <text evidence="10">The sequence shown here is derived from an EMBL/GenBank/DDBJ whole genome shotgun (WGS) entry which is preliminary data.</text>
</comment>
<evidence type="ECO:0000256" key="2">
    <source>
        <dbReference type="ARBA" id="ARBA00006209"/>
    </source>
</evidence>
<dbReference type="GO" id="GO:0004430">
    <property type="term" value="F:1-phosphatidylinositol 4-kinase activity"/>
    <property type="evidence" value="ECO:0007669"/>
    <property type="project" value="UniProtKB-EC"/>
</dbReference>
<keyword evidence="11" id="KW-1185">Reference proteome</keyword>
<sequence length="1982" mass="222358">MHFTKPYPSDSTLRRRAFERLGEISVSQNNLSERDSNFSKLCSLYASPTIATTQNTTNGHHASRAASRAPMGIRELEVLLSLCRAASLVSHADHANRLVTQLGPYLTESCTQNFRPSPLLKSFQPSPWELIAHNVTSALLSIGARHQALRSTALSYIKKAVNSWLEIAQRIANPIPRSNEVQEPEDDLDIDGEIVRLCVVIVGTLTALSEQPGALTPSERFTLLQELHDILSEDFMINLEERLVSMRNSSSHYKDLRPWKRVLTTYASTGRPLGALILQQSYMRLIASCTLLFVAPPGSLDENGTLEYLIDAESPFQRFPDGITEGTVDKLAGYVVESIAYLEADASFLRVTSGWQQRLAFSMKAYALKSFLHLSLFEDTADADILMGWLEAVVADQIQLADEELAQTALKCMVIIAMASKSFASSLGRSFPRLVVQGKMTPDTAAVAADCLARLLLLLPQDMLISTLYTLGNILSVGSEPNPAEQNGHFDTHFGSANKSSSPFYSQSSQASSISLVTTDLEDMATAHGTVVQAVVRIATRSKDEKIISLAISLLFQKLGRGSSAIDLKILVGSGSLGLLGSSNDLRMMLKVYSRLAHHYTRTGETNLLAAVTEARLLLARELKKSSPLYEIYLVHLLDTIVSTTGSVQSDKKSVKDGVLGAEEIAQILRPLAVLLSSEPDVKPRYEDPQQVNNLARDAWYNLVAHDFTLNSFLTRNNAAALETIALYSPSLVEKDHADVRESSLELNTVLRRNMNPAHTSEQKQALIQAFPAFEHEIYDLDYAELTFLNAAHLIAVLRAKAGTCTRTMEYFSDNKFKSGELGKILMEIANVEVEVYLQFTKLGQAQKFSAPRLASQLVLILQACCHRIAKVRHVAIQLANRIIDQVPSALCQRISVFAMLELLTLMWNSCLDEETEDIEWQTSYTSKRGGISIQLSDDFEDRRETLSTFLRYCRQWVAGIVESMPLDIKALLQTYLSDFEDEGAYGHVALGRSFAMEMGCLIPKHDLRVGNMDKRLDIGINSASEFVAQYTMRQQYRAIDSMFDQESESFPLRSYASKIMHETLEEEVLDAVRTLREFSNRLSNQGTVTLAELRPALNKAAAVLCRADVHNRELVSLLVRVPCQIWTRDSIKVAVSLWMGVLRENARFESQILLEVLTQHELNLRTGRTSFPATTQNDPFYGKHEFAPSERDAIKKRQQYTSDIISPFVRMYQFITSHFYATRFATPFISRIYLRTIRIAFNTYAGQPDRVPIGREMHFKSVLSGFRVAAAMSKALEDANWMLSDLVLSSTFRWFAQPPRWSFGGNKLQLKADLKIMSEVATTLNSLMPKCAPATSTRRGLRSRVELAAALVQDEIHRLLVWLSPLDGGSSHPLHGHHDKKISESSALALLPIAFVESASLAVQFANRFRTERVIAAVRNLLLKQPEKAVAEPEAVPILLGVASQHPSMDQSHIQQIAKDGASAKVSDKYLRYLLYWASVNPITAVTYFLPVFGNQPFIIQYGIRALEWHSVDVTFFYVPQIVQTLRYDNLGYVERYIIETAKFSQLFAHQIIWNMKANAYKDEDSQIPDSIKPVLDVVMDALIESFSPEDRDFYVREFDFFNEVTGISGKLRPLIKRPKPEKKQKIEEELRKIQVEVGVYLPSNPDGVVIGIDRQSGKPLQSHAKAPFMATFRIRKERKEDEFLSPKASQKAVTGHHHNLSVDTGTGATVHERKEPFYYEVWQSAIFKVGDDCRQDVLALQLISTFRSIFNSIGLDVYVFPYRVTATAPGCGVIDVLPNSISRDMLGREQVNGLYEYFLSHFGTEDSLAFQRARANFVKSMAAYSVISYLLQFKDRHNGNIMIDDQGHILHIDFGFLFDIAPGGVRFERSPFKLTSEMVAVMGGSPQSAPYLRFEELCVKAFLAARPYTDKLASLVTPMLESGLPCFKPETIKHFRERFVLDKTERDAAEFMRMLVRRSESSFSTKGYDQFQLLTNGIPY</sequence>
<keyword evidence="7" id="KW-0067">ATP-binding</keyword>
<comment type="similarity">
    <text evidence="2">Belongs to the PI3/PI4-kinase family. Type III PI4K subfamily.</text>
</comment>
<dbReference type="EC" id="2.7.1.67" evidence="3"/>
<dbReference type="EMBL" id="ML996081">
    <property type="protein sequence ID" value="KAF2156780.1"/>
    <property type="molecule type" value="Genomic_DNA"/>
</dbReference>
<keyword evidence="5" id="KW-0547">Nucleotide-binding</keyword>
<dbReference type="PROSITE" id="PS51545">
    <property type="entry name" value="PIK_HELICAL"/>
    <property type="match status" value="1"/>
</dbReference>
<dbReference type="FunFam" id="1.10.1070.11:FF:000022">
    <property type="entry name" value="Phosphatidylinositol 4-kinase stt4"/>
    <property type="match status" value="1"/>
</dbReference>
<evidence type="ECO:0000313" key="11">
    <source>
        <dbReference type="Proteomes" id="UP000799439"/>
    </source>
</evidence>
<dbReference type="InterPro" id="IPR016024">
    <property type="entry name" value="ARM-type_fold"/>
</dbReference>
<evidence type="ECO:0000259" key="8">
    <source>
        <dbReference type="PROSITE" id="PS50290"/>
    </source>
</evidence>
<dbReference type="GO" id="GO:0005524">
    <property type="term" value="F:ATP binding"/>
    <property type="evidence" value="ECO:0007669"/>
    <property type="project" value="UniProtKB-KW"/>
</dbReference>
<dbReference type="GO" id="GO:0046854">
    <property type="term" value="P:phosphatidylinositol phosphate biosynthetic process"/>
    <property type="evidence" value="ECO:0007669"/>
    <property type="project" value="InterPro"/>
</dbReference>
<dbReference type="PANTHER" id="PTHR10048:SF15">
    <property type="entry name" value="PHOSPHATIDYLINOSITOL 4-KINASE ALPHA"/>
    <property type="match status" value="1"/>
</dbReference>
<evidence type="ECO:0000313" key="10">
    <source>
        <dbReference type="EMBL" id="KAF2156780.1"/>
    </source>
</evidence>
<dbReference type="FunFam" id="3.30.1010.10:FF:000014">
    <property type="entry name" value="Phosphatidylinositol 4-kinase STT4"/>
    <property type="match status" value="1"/>
</dbReference>
<dbReference type="SUPFAM" id="SSF48371">
    <property type="entry name" value="ARM repeat"/>
    <property type="match status" value="1"/>
</dbReference>
<dbReference type="InterPro" id="IPR011009">
    <property type="entry name" value="Kinase-like_dom_sf"/>
</dbReference>
<evidence type="ECO:0000259" key="9">
    <source>
        <dbReference type="PROSITE" id="PS51545"/>
    </source>
</evidence>
<protein>
    <recommendedName>
        <fullName evidence="3">1-phosphatidylinositol 4-kinase</fullName>
        <ecNumber evidence="3">2.7.1.67</ecNumber>
    </recommendedName>
</protein>
<reference evidence="10" key="1">
    <citation type="journal article" date="2020" name="Stud. Mycol.">
        <title>101 Dothideomycetes genomes: a test case for predicting lifestyles and emergence of pathogens.</title>
        <authorList>
            <person name="Haridas S."/>
            <person name="Albert R."/>
            <person name="Binder M."/>
            <person name="Bloem J."/>
            <person name="Labutti K."/>
            <person name="Salamov A."/>
            <person name="Andreopoulos B."/>
            <person name="Baker S."/>
            <person name="Barry K."/>
            <person name="Bills G."/>
            <person name="Bluhm B."/>
            <person name="Cannon C."/>
            <person name="Castanera R."/>
            <person name="Culley D."/>
            <person name="Daum C."/>
            <person name="Ezra D."/>
            <person name="Gonzalez J."/>
            <person name="Henrissat B."/>
            <person name="Kuo A."/>
            <person name="Liang C."/>
            <person name="Lipzen A."/>
            <person name="Lutzoni F."/>
            <person name="Magnuson J."/>
            <person name="Mondo S."/>
            <person name="Nolan M."/>
            <person name="Ohm R."/>
            <person name="Pangilinan J."/>
            <person name="Park H.-J."/>
            <person name="Ramirez L."/>
            <person name="Alfaro M."/>
            <person name="Sun H."/>
            <person name="Tritt A."/>
            <person name="Yoshinaga Y."/>
            <person name="Zwiers L.-H."/>
            <person name="Turgeon B."/>
            <person name="Goodwin S."/>
            <person name="Spatafora J."/>
            <person name="Crous P."/>
            <person name="Grigoriev I."/>
        </authorList>
    </citation>
    <scope>NUCLEOTIDE SEQUENCE</scope>
    <source>
        <strain evidence="10">CBS 260.36</strain>
    </source>
</reference>
<dbReference type="InterPro" id="IPR036940">
    <property type="entry name" value="PI3/4_kinase_cat_sf"/>
</dbReference>
<dbReference type="PROSITE" id="PS00916">
    <property type="entry name" value="PI3_4_KINASE_2"/>
    <property type="match status" value="1"/>
</dbReference>
<dbReference type="SUPFAM" id="SSF56112">
    <property type="entry name" value="Protein kinase-like (PK-like)"/>
    <property type="match status" value="1"/>
</dbReference>
<dbReference type="Gene3D" id="1.25.40.70">
    <property type="entry name" value="Phosphatidylinositol 3-kinase, accessory domain (PIK)"/>
    <property type="match status" value="1"/>
</dbReference>
<dbReference type="SMART" id="SM00146">
    <property type="entry name" value="PI3Kc"/>
    <property type="match status" value="1"/>
</dbReference>
<name>A0A9P4MJ63_9PEZI</name>
<dbReference type="SMART" id="SM00145">
    <property type="entry name" value="PI3Ka"/>
    <property type="match status" value="1"/>
</dbReference>
<accession>A0A9P4MJ63</accession>
<feature type="domain" description="PIK helical" evidence="9">
    <location>
        <begin position="1388"/>
        <end position="1583"/>
    </location>
</feature>
<evidence type="ECO:0000256" key="1">
    <source>
        <dbReference type="ARBA" id="ARBA00001686"/>
    </source>
</evidence>
<keyword evidence="4" id="KW-0808">Transferase</keyword>
<dbReference type="InterPro" id="IPR001263">
    <property type="entry name" value="PI3K_accessory_dom"/>
</dbReference>
<dbReference type="Gene3D" id="1.10.1070.11">
    <property type="entry name" value="Phosphatidylinositol 3-/4-kinase, catalytic domain"/>
    <property type="match status" value="1"/>
</dbReference>
<comment type="catalytic activity">
    <reaction evidence="1">
        <text>a 1,2-diacyl-sn-glycero-3-phospho-(1D-myo-inositol) + ATP = a 1,2-diacyl-sn-glycero-3-phospho-(1D-myo-inositol 4-phosphate) + ADP + H(+)</text>
        <dbReference type="Rhea" id="RHEA:19877"/>
        <dbReference type="ChEBI" id="CHEBI:15378"/>
        <dbReference type="ChEBI" id="CHEBI:30616"/>
        <dbReference type="ChEBI" id="CHEBI:57880"/>
        <dbReference type="ChEBI" id="CHEBI:58178"/>
        <dbReference type="ChEBI" id="CHEBI:456216"/>
        <dbReference type="EC" id="2.7.1.67"/>
    </reaction>
</comment>
<dbReference type="Pfam" id="PF00613">
    <property type="entry name" value="PI3Ka"/>
    <property type="match status" value="1"/>
</dbReference>
<evidence type="ECO:0000256" key="7">
    <source>
        <dbReference type="ARBA" id="ARBA00022840"/>
    </source>
</evidence>
<dbReference type="Proteomes" id="UP000799439">
    <property type="component" value="Unassembled WGS sequence"/>
</dbReference>
<dbReference type="InterPro" id="IPR015433">
    <property type="entry name" value="PI3/4_kinase"/>
</dbReference>
<dbReference type="InterPro" id="IPR000403">
    <property type="entry name" value="PI3/4_kinase_cat_dom"/>
</dbReference>
<gene>
    <name evidence="10" type="ORF">K461DRAFT_272861</name>
</gene>
<dbReference type="Pfam" id="PF00454">
    <property type="entry name" value="PI3_PI4_kinase"/>
    <property type="match status" value="1"/>
</dbReference>
<dbReference type="PROSITE" id="PS50290">
    <property type="entry name" value="PI3_4_KINASE_3"/>
    <property type="match status" value="1"/>
</dbReference>
<dbReference type="InterPro" id="IPR018936">
    <property type="entry name" value="PI3/4_kinase_CS"/>
</dbReference>
<dbReference type="Gene3D" id="3.30.1010.10">
    <property type="entry name" value="Phosphatidylinositol 3-kinase Catalytic Subunit, Chain A, domain 4"/>
    <property type="match status" value="1"/>
</dbReference>
<proteinExistence type="inferred from homology"/>